<dbReference type="OrthoDB" id="425602at2759"/>
<dbReference type="GO" id="GO:0005739">
    <property type="term" value="C:mitochondrion"/>
    <property type="evidence" value="ECO:0007669"/>
    <property type="project" value="TreeGrafter"/>
</dbReference>
<keyword evidence="9" id="KW-0067">ATP-binding</keyword>
<dbReference type="EC" id="2.7.4.9" evidence="3"/>
<keyword evidence="8 12" id="KW-0418">Kinase</keyword>
<dbReference type="InterPro" id="IPR039430">
    <property type="entry name" value="Thymidylate_kin-like_dom"/>
</dbReference>
<keyword evidence="5" id="KW-0808">Transferase</keyword>
<keyword evidence="7" id="KW-0547">Nucleotide-binding</keyword>
<dbReference type="InterPro" id="IPR018094">
    <property type="entry name" value="Thymidylate_kinase"/>
</dbReference>
<evidence type="ECO:0000256" key="7">
    <source>
        <dbReference type="ARBA" id="ARBA00022741"/>
    </source>
</evidence>
<comment type="similarity">
    <text evidence="2">Belongs to the thymidylate kinase family.</text>
</comment>
<dbReference type="NCBIfam" id="TIGR00041">
    <property type="entry name" value="DTMP_kinase"/>
    <property type="match status" value="1"/>
</dbReference>
<evidence type="ECO:0000313" key="11">
    <source>
        <dbReference type="Proteomes" id="UP000515204"/>
    </source>
</evidence>
<gene>
    <name evidence="12" type="primary">LOC106745509</name>
</gene>
<dbReference type="GO" id="GO:0004550">
    <property type="term" value="F:nucleoside diphosphate kinase activity"/>
    <property type="evidence" value="ECO:0007669"/>
    <property type="project" value="TreeGrafter"/>
</dbReference>
<evidence type="ECO:0000256" key="8">
    <source>
        <dbReference type="ARBA" id="ARBA00022777"/>
    </source>
</evidence>
<evidence type="ECO:0000256" key="9">
    <source>
        <dbReference type="ARBA" id="ARBA00022840"/>
    </source>
</evidence>
<dbReference type="GO" id="GO:0005829">
    <property type="term" value="C:cytosol"/>
    <property type="evidence" value="ECO:0007669"/>
    <property type="project" value="TreeGrafter"/>
</dbReference>
<dbReference type="GO" id="GO:0006227">
    <property type="term" value="P:dUDP biosynthetic process"/>
    <property type="evidence" value="ECO:0007669"/>
    <property type="project" value="TreeGrafter"/>
</dbReference>
<dbReference type="GO" id="GO:0006235">
    <property type="term" value="P:dTTP biosynthetic process"/>
    <property type="evidence" value="ECO:0007669"/>
    <property type="project" value="TreeGrafter"/>
</dbReference>
<name>A0A6P3XE72_DINQU</name>
<protein>
    <recommendedName>
        <fullName evidence="4">Thymidylate kinase</fullName>
        <ecNumber evidence="3">2.7.4.9</ecNumber>
    </recommendedName>
</protein>
<dbReference type="RefSeq" id="XP_014476665.1">
    <property type="nucleotide sequence ID" value="XM_014621179.1"/>
</dbReference>
<keyword evidence="11" id="KW-1185">Reference proteome</keyword>
<evidence type="ECO:0000259" key="10">
    <source>
        <dbReference type="Pfam" id="PF02223"/>
    </source>
</evidence>
<dbReference type="GO" id="GO:0005524">
    <property type="term" value="F:ATP binding"/>
    <property type="evidence" value="ECO:0007669"/>
    <property type="project" value="UniProtKB-KW"/>
</dbReference>
<dbReference type="Gene3D" id="3.40.50.300">
    <property type="entry name" value="P-loop containing nucleotide triphosphate hydrolases"/>
    <property type="match status" value="1"/>
</dbReference>
<dbReference type="GO" id="GO:0006233">
    <property type="term" value="P:dTDP biosynthetic process"/>
    <property type="evidence" value="ECO:0007669"/>
    <property type="project" value="InterPro"/>
</dbReference>
<dbReference type="CDD" id="cd01672">
    <property type="entry name" value="TMPK"/>
    <property type="match status" value="1"/>
</dbReference>
<dbReference type="AlphaFoldDB" id="A0A6P3XE72"/>
<organism evidence="11 12">
    <name type="scientific">Dinoponera quadriceps</name>
    <name type="common">South American ant</name>
    <dbReference type="NCBI Taxonomy" id="609295"/>
    <lineage>
        <taxon>Eukaryota</taxon>
        <taxon>Metazoa</taxon>
        <taxon>Ecdysozoa</taxon>
        <taxon>Arthropoda</taxon>
        <taxon>Hexapoda</taxon>
        <taxon>Insecta</taxon>
        <taxon>Pterygota</taxon>
        <taxon>Neoptera</taxon>
        <taxon>Endopterygota</taxon>
        <taxon>Hymenoptera</taxon>
        <taxon>Apocrita</taxon>
        <taxon>Aculeata</taxon>
        <taxon>Formicoidea</taxon>
        <taxon>Formicidae</taxon>
        <taxon>Ponerinae</taxon>
        <taxon>Ponerini</taxon>
        <taxon>Dinoponera</taxon>
    </lineage>
</organism>
<keyword evidence="6" id="KW-0545">Nucleotide biosynthesis</keyword>
<dbReference type="GO" id="GO:0004798">
    <property type="term" value="F:dTMP kinase activity"/>
    <property type="evidence" value="ECO:0007669"/>
    <property type="project" value="UniProtKB-EC"/>
</dbReference>
<sequence length="220" mass="24598">MTRTNVCTRATMYGKRGALIVLEGCDRAGKSTQAKMLTKALNERSILAKAHAFPNRNTPVGGLLNGFLSKEINIPPEAAHLLFSANRWECKEDMEKTLLSGITLVVDRYASSGTAYTAANTGRSLNWCKQPDLGLPKPDCVVLLKVSKHQQELRNNWGKERFEKDDFQACVNANYEQLKDDTWITVDADQDMSAIHDEILKKALSVIKEAQFRRIEPLSS</sequence>
<accession>A0A6P3XE72</accession>
<dbReference type="PANTHER" id="PTHR10344">
    <property type="entry name" value="THYMIDYLATE KINASE"/>
    <property type="match status" value="1"/>
</dbReference>
<evidence type="ECO:0000256" key="2">
    <source>
        <dbReference type="ARBA" id="ARBA00009776"/>
    </source>
</evidence>
<reference evidence="12" key="1">
    <citation type="submission" date="2025-08" db="UniProtKB">
        <authorList>
            <consortium name="RefSeq"/>
        </authorList>
    </citation>
    <scope>IDENTIFICATION</scope>
</reference>
<feature type="domain" description="Thymidylate kinase-like" evidence="10">
    <location>
        <begin position="22"/>
        <end position="199"/>
    </location>
</feature>
<dbReference type="SUPFAM" id="SSF52540">
    <property type="entry name" value="P-loop containing nucleoside triphosphate hydrolases"/>
    <property type="match status" value="1"/>
</dbReference>
<dbReference type="InterPro" id="IPR018095">
    <property type="entry name" value="Thymidylate_kin_CS"/>
</dbReference>
<dbReference type="HAMAP" id="MF_00165">
    <property type="entry name" value="Thymidylate_kinase"/>
    <property type="match status" value="1"/>
</dbReference>
<evidence type="ECO:0000256" key="4">
    <source>
        <dbReference type="ARBA" id="ARBA00017144"/>
    </source>
</evidence>
<dbReference type="Proteomes" id="UP000515204">
    <property type="component" value="Unplaced"/>
</dbReference>
<dbReference type="InterPro" id="IPR027417">
    <property type="entry name" value="P-loop_NTPase"/>
</dbReference>
<evidence type="ECO:0000256" key="1">
    <source>
        <dbReference type="ARBA" id="ARBA00004992"/>
    </source>
</evidence>
<evidence type="ECO:0000313" key="12">
    <source>
        <dbReference type="RefSeq" id="XP_014476665.1"/>
    </source>
</evidence>
<dbReference type="GeneID" id="106745509"/>
<proteinExistence type="inferred from homology"/>
<dbReference type="PANTHER" id="PTHR10344:SF1">
    <property type="entry name" value="THYMIDYLATE KINASE"/>
    <property type="match status" value="1"/>
</dbReference>
<dbReference type="GO" id="GO:0005634">
    <property type="term" value="C:nucleus"/>
    <property type="evidence" value="ECO:0007669"/>
    <property type="project" value="TreeGrafter"/>
</dbReference>
<dbReference type="PROSITE" id="PS01331">
    <property type="entry name" value="THYMIDYLATE_KINASE"/>
    <property type="match status" value="1"/>
</dbReference>
<evidence type="ECO:0000256" key="6">
    <source>
        <dbReference type="ARBA" id="ARBA00022727"/>
    </source>
</evidence>
<comment type="pathway">
    <text evidence="1">Pyrimidine metabolism; dTTP biosynthesis.</text>
</comment>
<evidence type="ECO:0000256" key="5">
    <source>
        <dbReference type="ARBA" id="ARBA00022679"/>
    </source>
</evidence>
<dbReference type="Pfam" id="PF02223">
    <property type="entry name" value="Thymidylate_kin"/>
    <property type="match status" value="1"/>
</dbReference>
<dbReference type="KEGG" id="dqu:106745509"/>
<dbReference type="FunFam" id="3.40.50.300:FF:000679">
    <property type="entry name" value="Thymidylate kinase"/>
    <property type="match status" value="1"/>
</dbReference>
<evidence type="ECO:0000256" key="3">
    <source>
        <dbReference type="ARBA" id="ARBA00012980"/>
    </source>
</evidence>